<dbReference type="SUPFAM" id="SSF54171">
    <property type="entry name" value="DNA-binding domain"/>
    <property type="match status" value="1"/>
</dbReference>
<dbReference type="AlphaFoldDB" id="A0A8J5HNN9"/>
<evidence type="ECO:0000313" key="12">
    <source>
        <dbReference type="EMBL" id="KAG6531802.1"/>
    </source>
</evidence>
<dbReference type="InterPro" id="IPR016177">
    <property type="entry name" value="DNA-bd_dom_sf"/>
</dbReference>
<keyword evidence="13" id="KW-1185">Reference proteome</keyword>
<feature type="region of interest" description="Disordered" evidence="9">
    <location>
        <begin position="176"/>
        <end position="195"/>
    </location>
</feature>
<evidence type="ECO:0000256" key="1">
    <source>
        <dbReference type="ARBA" id="ARBA00004123"/>
    </source>
</evidence>
<dbReference type="PROSITE" id="PS51050">
    <property type="entry name" value="ZF_CW"/>
    <property type="match status" value="1"/>
</dbReference>
<evidence type="ECO:0000256" key="8">
    <source>
        <dbReference type="ARBA" id="ARBA00023242"/>
    </source>
</evidence>
<keyword evidence="2" id="KW-0479">Metal-binding</keyword>
<dbReference type="EMBL" id="JACMSC010000002">
    <property type="protein sequence ID" value="KAG6531802.1"/>
    <property type="molecule type" value="Genomic_DNA"/>
</dbReference>
<keyword evidence="8" id="KW-0539">Nucleus</keyword>
<keyword evidence="4" id="KW-0862">Zinc</keyword>
<dbReference type="Pfam" id="PF07496">
    <property type="entry name" value="zf-CW"/>
    <property type="match status" value="1"/>
</dbReference>
<dbReference type="Proteomes" id="UP000734854">
    <property type="component" value="Unassembled WGS sequence"/>
</dbReference>
<accession>A0A8J5HNN9</accession>
<dbReference type="Gene3D" id="3.30.890.10">
    <property type="entry name" value="Methyl-cpg-binding Protein 2, Chain A"/>
    <property type="match status" value="1"/>
</dbReference>
<evidence type="ECO:0000256" key="3">
    <source>
        <dbReference type="ARBA" id="ARBA00022771"/>
    </source>
</evidence>
<reference evidence="12 13" key="1">
    <citation type="submission" date="2020-08" db="EMBL/GenBank/DDBJ databases">
        <title>Plant Genome Project.</title>
        <authorList>
            <person name="Zhang R.-G."/>
        </authorList>
    </citation>
    <scope>NUCLEOTIDE SEQUENCE [LARGE SCALE GENOMIC DNA]</scope>
    <source>
        <tissue evidence="12">Rhizome</tissue>
    </source>
</reference>
<comment type="subcellular location">
    <subcellularLocation>
        <location evidence="1">Nucleus</location>
    </subcellularLocation>
</comment>
<dbReference type="GO" id="GO:0005634">
    <property type="term" value="C:nucleus"/>
    <property type="evidence" value="ECO:0007669"/>
    <property type="project" value="UniProtKB-SubCell"/>
</dbReference>
<feature type="domain" description="MBD" evidence="10">
    <location>
        <begin position="103"/>
        <end position="174"/>
    </location>
</feature>
<keyword evidence="3" id="KW-0863">Zinc-finger</keyword>
<evidence type="ECO:0000256" key="2">
    <source>
        <dbReference type="ARBA" id="ARBA00022723"/>
    </source>
</evidence>
<dbReference type="GO" id="GO:0003677">
    <property type="term" value="F:DNA binding"/>
    <property type="evidence" value="ECO:0007669"/>
    <property type="project" value="UniProtKB-KW"/>
</dbReference>
<evidence type="ECO:0000259" key="10">
    <source>
        <dbReference type="PROSITE" id="PS50982"/>
    </source>
</evidence>
<dbReference type="PANTHER" id="PTHR12396:SF10">
    <property type="entry name" value="METHYL-CPG-BINDING DOMAIN-CONTAINING PROTEIN 1-RELATED"/>
    <property type="match status" value="1"/>
</dbReference>
<sequence>MGVRESRKNEGRIFSGADIDRDLSHGGEESRFLFLFNKRKFNNLISAYAVQCSKCFKFRIIPTREEYETIRQNFIKDPWVCHNNPNLSCNDPGDVEYNTSRFWVIDKPNLPKTPAGLDRLAIMRSDFSKMDINYVMPNGKRLRSSVEIEKFIEANQEYKGRFTPADFSFTPPKIPEEMIPKGIEGSSSKKKKTGL</sequence>
<evidence type="ECO:0000256" key="6">
    <source>
        <dbReference type="ARBA" id="ARBA00023125"/>
    </source>
</evidence>
<name>A0A8J5HNN9_ZINOF</name>
<evidence type="ECO:0000259" key="11">
    <source>
        <dbReference type="PROSITE" id="PS51050"/>
    </source>
</evidence>
<proteinExistence type="predicted"/>
<comment type="caution">
    <text evidence="12">The sequence shown here is derived from an EMBL/GenBank/DDBJ whole genome shotgun (WGS) entry which is preliminary data.</text>
</comment>
<evidence type="ECO:0000256" key="4">
    <source>
        <dbReference type="ARBA" id="ARBA00022833"/>
    </source>
</evidence>
<keyword evidence="7" id="KW-0804">Transcription</keyword>
<protein>
    <submittedName>
        <fullName evidence="12">Uncharacterized protein</fullName>
    </submittedName>
</protein>
<organism evidence="12 13">
    <name type="scientific">Zingiber officinale</name>
    <name type="common">Ginger</name>
    <name type="synonym">Amomum zingiber</name>
    <dbReference type="NCBI Taxonomy" id="94328"/>
    <lineage>
        <taxon>Eukaryota</taxon>
        <taxon>Viridiplantae</taxon>
        <taxon>Streptophyta</taxon>
        <taxon>Embryophyta</taxon>
        <taxon>Tracheophyta</taxon>
        <taxon>Spermatophyta</taxon>
        <taxon>Magnoliopsida</taxon>
        <taxon>Liliopsida</taxon>
        <taxon>Zingiberales</taxon>
        <taxon>Zingiberaceae</taxon>
        <taxon>Zingiber</taxon>
    </lineage>
</organism>
<dbReference type="GO" id="GO:0008270">
    <property type="term" value="F:zinc ion binding"/>
    <property type="evidence" value="ECO:0007669"/>
    <property type="project" value="UniProtKB-KW"/>
</dbReference>
<evidence type="ECO:0000313" key="13">
    <source>
        <dbReference type="Proteomes" id="UP000734854"/>
    </source>
</evidence>
<evidence type="ECO:0000256" key="9">
    <source>
        <dbReference type="SAM" id="MobiDB-lite"/>
    </source>
</evidence>
<dbReference type="Pfam" id="PF01429">
    <property type="entry name" value="MBD"/>
    <property type="match status" value="1"/>
</dbReference>
<dbReference type="Gene3D" id="3.30.40.100">
    <property type="match status" value="1"/>
</dbReference>
<feature type="domain" description="CW-type" evidence="11">
    <location>
        <begin position="42"/>
        <end position="97"/>
    </location>
</feature>
<keyword evidence="5" id="KW-0805">Transcription regulation</keyword>
<evidence type="ECO:0000256" key="5">
    <source>
        <dbReference type="ARBA" id="ARBA00023015"/>
    </source>
</evidence>
<keyword evidence="6" id="KW-0238">DNA-binding</keyword>
<dbReference type="SMART" id="SM00391">
    <property type="entry name" value="MBD"/>
    <property type="match status" value="1"/>
</dbReference>
<evidence type="ECO:0000256" key="7">
    <source>
        <dbReference type="ARBA" id="ARBA00023163"/>
    </source>
</evidence>
<dbReference type="InterPro" id="IPR011124">
    <property type="entry name" value="Znf_CW"/>
</dbReference>
<dbReference type="CDD" id="cd01396">
    <property type="entry name" value="MeCP2_MBD"/>
    <property type="match status" value="1"/>
</dbReference>
<gene>
    <name evidence="12" type="ORF">ZIOFF_005628</name>
</gene>
<dbReference type="PROSITE" id="PS50982">
    <property type="entry name" value="MBD"/>
    <property type="match status" value="1"/>
</dbReference>
<dbReference type="InterPro" id="IPR001739">
    <property type="entry name" value="Methyl_CpG_DNA-bd"/>
</dbReference>
<dbReference type="PANTHER" id="PTHR12396">
    <property type="entry name" value="METHYL-CPG BINDING PROTEIN, MBD"/>
    <property type="match status" value="1"/>
</dbReference>